<proteinExistence type="predicted"/>
<accession>X1QYZ6</accession>
<dbReference type="Pfam" id="PF19935">
    <property type="entry name" value="DUF6398"/>
    <property type="match status" value="1"/>
</dbReference>
<dbReference type="InterPro" id="IPR045651">
    <property type="entry name" value="DUF6398"/>
</dbReference>
<protein>
    <recommendedName>
        <fullName evidence="1">DUF6398 domain-containing protein</fullName>
    </recommendedName>
</protein>
<evidence type="ECO:0000259" key="1">
    <source>
        <dbReference type="Pfam" id="PF19935"/>
    </source>
</evidence>
<gene>
    <name evidence="2" type="ORF">S12H4_22145</name>
</gene>
<reference evidence="2" key="1">
    <citation type="journal article" date="2014" name="Front. Microbiol.">
        <title>High frequency of phylogenetically diverse reductive dehalogenase-homologous genes in deep subseafloor sedimentary metagenomes.</title>
        <authorList>
            <person name="Kawai M."/>
            <person name="Futagami T."/>
            <person name="Toyoda A."/>
            <person name="Takaki Y."/>
            <person name="Nishi S."/>
            <person name="Hori S."/>
            <person name="Arai W."/>
            <person name="Tsubouchi T."/>
            <person name="Morono Y."/>
            <person name="Uchiyama I."/>
            <person name="Ito T."/>
            <person name="Fujiyama A."/>
            <person name="Inagaki F."/>
            <person name="Takami H."/>
        </authorList>
    </citation>
    <scope>NUCLEOTIDE SEQUENCE</scope>
    <source>
        <strain evidence="2">Expedition CK06-06</strain>
    </source>
</reference>
<sequence length="175" mass="20198">MTKEEIKDREKKLLELTGTFCAQKLDDDYFQLCEKLVKKLGRKRDVPFKSGKIEIWAAAVIYSIGSINFLFDKSFEPYMTAEQISEYFGTKNSTVSNKARQIKDMFDLWHFSPEFSTQRMTESNPFNNMVMMDGFIVPLDTIPEDLQEMVKEAGGLLGRCTCYQLAFLLSILVQL</sequence>
<feature type="domain" description="DUF6398" evidence="1">
    <location>
        <begin position="13"/>
        <end position="117"/>
    </location>
</feature>
<dbReference type="EMBL" id="BARW01011495">
    <property type="protein sequence ID" value="GAI73802.1"/>
    <property type="molecule type" value="Genomic_DNA"/>
</dbReference>
<organism evidence="2">
    <name type="scientific">marine sediment metagenome</name>
    <dbReference type="NCBI Taxonomy" id="412755"/>
    <lineage>
        <taxon>unclassified sequences</taxon>
        <taxon>metagenomes</taxon>
        <taxon>ecological metagenomes</taxon>
    </lineage>
</organism>
<evidence type="ECO:0000313" key="2">
    <source>
        <dbReference type="EMBL" id="GAI73802.1"/>
    </source>
</evidence>
<name>X1QYZ6_9ZZZZ</name>
<dbReference type="AlphaFoldDB" id="X1QYZ6"/>
<comment type="caution">
    <text evidence="2">The sequence shown here is derived from an EMBL/GenBank/DDBJ whole genome shotgun (WGS) entry which is preliminary data.</text>
</comment>